<keyword evidence="2" id="KW-1185">Reference proteome</keyword>
<sequence>MREKPCEHGAAKISERSFACAAISDNMRVDTFHYFWQLPTWDAKKANVNCLIQPRQIVRRRNVYADVNKKNCGFDCYLPGLDGIKLRVCKQLFLATLDLKKDVLQLWIRSKFDIDVTNSGAINIVRRVAADSSNRAGTRVLRSESDMKWLEIIPKPRKDQCDLCVGHKEGNIPEAMYTLRITKKEEAYSAKSNAIQEMSDDVVVISMDMLSVLLSPKLHVSEQYYKMKLALHNYTFYVKNTKDVYLYVWHEGEGGITANNITSCIINFLEEYCGNKKKVILISDGCAYQNKNKVLCSALANLSAVKELTIEQIILEKGHTKMEVDSVHSTLEKKFKAPIFTPMDYVSRMRQCRPSQPYVVHYLDFNFFKNYEEVPGNFTTVRPGRRTGDATIGELLYVNGEVQYKVRHSDEWEALPQRRINSREPVAPARLYNSPINIVYVTKYNHLQGLKQYMHRDYHFFMKKLQLLHSRTLSKKKLSPRENCCSQRE</sequence>
<evidence type="ECO:0000313" key="1">
    <source>
        <dbReference type="EMBL" id="CAG5017326.1"/>
    </source>
</evidence>
<organism evidence="1 2">
    <name type="scientific">Parnassius apollo</name>
    <name type="common">Apollo butterfly</name>
    <name type="synonym">Papilio apollo</name>
    <dbReference type="NCBI Taxonomy" id="110799"/>
    <lineage>
        <taxon>Eukaryota</taxon>
        <taxon>Metazoa</taxon>
        <taxon>Ecdysozoa</taxon>
        <taxon>Arthropoda</taxon>
        <taxon>Hexapoda</taxon>
        <taxon>Insecta</taxon>
        <taxon>Pterygota</taxon>
        <taxon>Neoptera</taxon>
        <taxon>Endopterygota</taxon>
        <taxon>Lepidoptera</taxon>
        <taxon>Glossata</taxon>
        <taxon>Ditrysia</taxon>
        <taxon>Papilionoidea</taxon>
        <taxon>Papilionidae</taxon>
        <taxon>Parnassiinae</taxon>
        <taxon>Parnassini</taxon>
        <taxon>Parnassius</taxon>
        <taxon>Parnassius</taxon>
    </lineage>
</organism>
<dbReference type="EMBL" id="CAJQZP010001124">
    <property type="protein sequence ID" value="CAG5017326.1"/>
    <property type="molecule type" value="Genomic_DNA"/>
</dbReference>
<gene>
    <name evidence="1" type="ORF">PAPOLLO_LOCUS16652</name>
</gene>
<name>A0A8S3XCB4_PARAO</name>
<proteinExistence type="predicted"/>
<dbReference type="Proteomes" id="UP000691718">
    <property type="component" value="Unassembled WGS sequence"/>
</dbReference>
<dbReference type="PANTHER" id="PTHR10773:SF19">
    <property type="match status" value="1"/>
</dbReference>
<dbReference type="OrthoDB" id="7367179at2759"/>
<dbReference type="AlphaFoldDB" id="A0A8S3XCB4"/>
<comment type="caution">
    <text evidence="1">The sequence shown here is derived from an EMBL/GenBank/DDBJ whole genome shotgun (WGS) entry which is preliminary data.</text>
</comment>
<evidence type="ECO:0000313" key="2">
    <source>
        <dbReference type="Proteomes" id="UP000691718"/>
    </source>
</evidence>
<dbReference type="PANTHER" id="PTHR10773">
    <property type="entry name" value="DNA-DIRECTED RNA POLYMERASES I, II, AND III SUBUNIT RPABC2"/>
    <property type="match status" value="1"/>
</dbReference>
<accession>A0A8S3XCB4</accession>
<reference evidence="1" key="1">
    <citation type="submission" date="2021-04" db="EMBL/GenBank/DDBJ databases">
        <authorList>
            <person name="Tunstrom K."/>
        </authorList>
    </citation>
    <scope>NUCLEOTIDE SEQUENCE</scope>
</reference>
<protein>
    <submittedName>
        <fullName evidence="1">(apollo) hypothetical protein</fullName>
    </submittedName>
</protein>